<keyword evidence="1" id="KW-1133">Transmembrane helix</keyword>
<evidence type="ECO:0000256" key="1">
    <source>
        <dbReference type="SAM" id="Phobius"/>
    </source>
</evidence>
<gene>
    <name evidence="2" type="ORF">PENTCL1PPCAC_16508</name>
</gene>
<proteinExistence type="predicted"/>
<protein>
    <submittedName>
        <fullName evidence="2">Uncharacterized protein</fullName>
    </submittedName>
</protein>
<evidence type="ECO:0000313" key="3">
    <source>
        <dbReference type="Proteomes" id="UP001432027"/>
    </source>
</evidence>
<evidence type="ECO:0000313" key="2">
    <source>
        <dbReference type="EMBL" id="GMS94333.1"/>
    </source>
</evidence>
<keyword evidence="3" id="KW-1185">Reference proteome</keyword>
<accession>A0AAV5TIX5</accession>
<feature type="transmembrane region" description="Helical" evidence="1">
    <location>
        <begin position="17"/>
        <end position="34"/>
    </location>
</feature>
<feature type="transmembrane region" description="Helical" evidence="1">
    <location>
        <begin position="79"/>
        <end position="105"/>
    </location>
</feature>
<keyword evidence="1" id="KW-0472">Membrane</keyword>
<keyword evidence="1" id="KW-0812">Transmembrane</keyword>
<comment type="caution">
    <text evidence="2">The sequence shown here is derived from an EMBL/GenBank/DDBJ whole genome shotgun (WGS) entry which is preliminary data.</text>
</comment>
<dbReference type="InterPro" id="IPR013869">
    <property type="entry name" value="DUF1757"/>
</dbReference>
<organism evidence="2 3">
    <name type="scientific">Pristionchus entomophagus</name>
    <dbReference type="NCBI Taxonomy" id="358040"/>
    <lineage>
        <taxon>Eukaryota</taxon>
        <taxon>Metazoa</taxon>
        <taxon>Ecdysozoa</taxon>
        <taxon>Nematoda</taxon>
        <taxon>Chromadorea</taxon>
        <taxon>Rhabditida</taxon>
        <taxon>Rhabditina</taxon>
        <taxon>Diplogasteromorpha</taxon>
        <taxon>Diplogasteroidea</taxon>
        <taxon>Neodiplogasteridae</taxon>
        <taxon>Pristionchus</taxon>
    </lineage>
</organism>
<reference evidence="2" key="1">
    <citation type="submission" date="2023-10" db="EMBL/GenBank/DDBJ databases">
        <title>Genome assembly of Pristionchus species.</title>
        <authorList>
            <person name="Yoshida K."/>
            <person name="Sommer R.J."/>
        </authorList>
    </citation>
    <scope>NUCLEOTIDE SEQUENCE</scope>
    <source>
        <strain evidence="2">RS0144</strain>
    </source>
</reference>
<dbReference type="EMBL" id="BTSX01000004">
    <property type="protein sequence ID" value="GMS94333.1"/>
    <property type="molecule type" value="Genomic_DNA"/>
</dbReference>
<dbReference type="AlphaFoldDB" id="A0AAV5TIX5"/>
<dbReference type="Pfam" id="PF08560">
    <property type="entry name" value="DUF1757"/>
    <property type="match status" value="1"/>
</dbReference>
<name>A0AAV5TIX5_9BILA</name>
<sequence length="114" mass="12211">MACDLWKSLVWRGEHEILMGELALLIITGAILTLRSGSRSNHDGSGFEKQVRNGKKIKIVERCVRLRLNVGQLCVDSSFLIASAIGLIVAGTSELIVGIIAVIVVSPPGLGFDV</sequence>
<dbReference type="Proteomes" id="UP001432027">
    <property type="component" value="Unassembled WGS sequence"/>
</dbReference>